<evidence type="ECO:0000313" key="3">
    <source>
        <dbReference type="Proteomes" id="UP000237347"/>
    </source>
</evidence>
<dbReference type="Proteomes" id="UP000237347">
    <property type="component" value="Unassembled WGS sequence"/>
</dbReference>
<sequence>MLIVKMSVIMPLLVLGGLYSPCFLQTLKDLQEFLKLPQMVLTSRQIKICKGPLSNHFKNWEDNKTLTATAYESFIHAESFGCSTAMEF</sequence>
<dbReference type="PANTHER" id="PTHR32175">
    <property type="entry name" value="PROTEIN, PUTATIVE, EXPRESSED-RELATED"/>
    <property type="match status" value="1"/>
</dbReference>
<dbReference type="EMBL" id="PKMF04000196">
    <property type="protein sequence ID" value="KAK7843839.1"/>
    <property type="molecule type" value="Genomic_DNA"/>
</dbReference>
<dbReference type="AlphaFoldDB" id="A0AAW0KYY8"/>
<feature type="signal peptide" evidence="1">
    <location>
        <begin position="1"/>
        <end position="24"/>
    </location>
</feature>
<dbReference type="PANTHER" id="PTHR32175:SF20">
    <property type="entry name" value="SULFOTRANSFERASE"/>
    <property type="match status" value="1"/>
</dbReference>
<proteinExistence type="predicted"/>
<feature type="chain" id="PRO_5044024491" evidence="1">
    <location>
        <begin position="25"/>
        <end position="88"/>
    </location>
</feature>
<reference evidence="2 3" key="1">
    <citation type="journal article" date="2018" name="Sci. Data">
        <title>The draft genome sequence of cork oak.</title>
        <authorList>
            <person name="Ramos A.M."/>
            <person name="Usie A."/>
            <person name="Barbosa P."/>
            <person name="Barros P.M."/>
            <person name="Capote T."/>
            <person name="Chaves I."/>
            <person name="Simoes F."/>
            <person name="Abreu I."/>
            <person name="Carrasquinho I."/>
            <person name="Faro C."/>
            <person name="Guimaraes J.B."/>
            <person name="Mendonca D."/>
            <person name="Nobrega F."/>
            <person name="Rodrigues L."/>
            <person name="Saibo N.J.M."/>
            <person name="Varela M.C."/>
            <person name="Egas C."/>
            <person name="Matos J."/>
            <person name="Miguel C.M."/>
            <person name="Oliveira M.M."/>
            <person name="Ricardo C.P."/>
            <person name="Goncalves S."/>
        </authorList>
    </citation>
    <scope>NUCLEOTIDE SEQUENCE [LARGE SCALE GENOMIC DNA]</scope>
    <source>
        <strain evidence="3">cv. HL8</strain>
    </source>
</reference>
<evidence type="ECO:0000313" key="2">
    <source>
        <dbReference type="EMBL" id="KAK7843839.1"/>
    </source>
</evidence>
<protein>
    <submittedName>
        <fullName evidence="2">Uncharacterized protein</fullName>
    </submittedName>
</protein>
<keyword evidence="3" id="KW-1185">Reference proteome</keyword>
<evidence type="ECO:0000256" key="1">
    <source>
        <dbReference type="SAM" id="SignalP"/>
    </source>
</evidence>
<gene>
    <name evidence="2" type="ORF">CFP56_011925</name>
</gene>
<keyword evidence="1" id="KW-0732">Signal</keyword>
<dbReference type="InterPro" id="IPR052796">
    <property type="entry name" value="Nod_factor_sulfotransferase"/>
</dbReference>
<name>A0AAW0KYY8_QUESU</name>
<accession>A0AAW0KYY8</accession>
<organism evidence="2 3">
    <name type="scientific">Quercus suber</name>
    <name type="common">Cork oak</name>
    <dbReference type="NCBI Taxonomy" id="58331"/>
    <lineage>
        <taxon>Eukaryota</taxon>
        <taxon>Viridiplantae</taxon>
        <taxon>Streptophyta</taxon>
        <taxon>Embryophyta</taxon>
        <taxon>Tracheophyta</taxon>
        <taxon>Spermatophyta</taxon>
        <taxon>Magnoliopsida</taxon>
        <taxon>eudicotyledons</taxon>
        <taxon>Gunneridae</taxon>
        <taxon>Pentapetalae</taxon>
        <taxon>rosids</taxon>
        <taxon>fabids</taxon>
        <taxon>Fagales</taxon>
        <taxon>Fagaceae</taxon>
        <taxon>Quercus</taxon>
    </lineage>
</organism>
<comment type="caution">
    <text evidence="2">The sequence shown here is derived from an EMBL/GenBank/DDBJ whole genome shotgun (WGS) entry which is preliminary data.</text>
</comment>